<evidence type="ECO:0000313" key="1">
    <source>
        <dbReference type="EMBL" id="KAH8000633.1"/>
    </source>
</evidence>
<comment type="caution">
    <text evidence="1">The sequence shown here is derived from an EMBL/GenBank/DDBJ whole genome shotgun (WGS) entry which is preliminary data.</text>
</comment>
<sequence length="96" mass="10651">MKTLSIILTVGFLVLWADMQPTSGISIPNYVEKPGRCPVPPGRCRMIDPPNYCNYDFDCAGPLKCCQAICGRDCVYPGYSLVFIVNTYYIEAQDGC</sequence>
<dbReference type="EMBL" id="CM037618">
    <property type="protein sequence ID" value="KAH8000633.1"/>
    <property type="molecule type" value="Genomic_DNA"/>
</dbReference>
<accession>A0ACB8F5M5</accession>
<organism evidence="1 2">
    <name type="scientific">Sphaerodactylus townsendi</name>
    <dbReference type="NCBI Taxonomy" id="933632"/>
    <lineage>
        <taxon>Eukaryota</taxon>
        <taxon>Metazoa</taxon>
        <taxon>Chordata</taxon>
        <taxon>Craniata</taxon>
        <taxon>Vertebrata</taxon>
        <taxon>Euteleostomi</taxon>
        <taxon>Lepidosauria</taxon>
        <taxon>Squamata</taxon>
        <taxon>Bifurcata</taxon>
        <taxon>Gekkota</taxon>
        <taxon>Sphaerodactylidae</taxon>
        <taxon>Sphaerodactylus</taxon>
    </lineage>
</organism>
<dbReference type="Proteomes" id="UP000827872">
    <property type="component" value="Linkage Group LG05"/>
</dbReference>
<name>A0ACB8F5M5_9SAUR</name>
<protein>
    <submittedName>
        <fullName evidence="1">Uncharacterized protein</fullName>
    </submittedName>
</protein>
<proteinExistence type="predicted"/>
<keyword evidence="2" id="KW-1185">Reference proteome</keyword>
<reference evidence="1" key="1">
    <citation type="submission" date="2021-08" db="EMBL/GenBank/DDBJ databases">
        <title>The first chromosome-level gecko genome reveals the dynamic sex chromosomes of Neotropical dwarf geckos (Sphaerodactylidae: Sphaerodactylus).</title>
        <authorList>
            <person name="Pinto B.J."/>
            <person name="Keating S.E."/>
            <person name="Gamble T."/>
        </authorList>
    </citation>
    <scope>NUCLEOTIDE SEQUENCE</scope>
    <source>
        <strain evidence="1">TG3544</strain>
    </source>
</reference>
<evidence type="ECO:0000313" key="2">
    <source>
        <dbReference type="Proteomes" id="UP000827872"/>
    </source>
</evidence>
<gene>
    <name evidence="1" type="ORF">K3G42_027214</name>
</gene>